<keyword evidence="3" id="KW-1185">Reference proteome</keyword>
<dbReference type="Gramene" id="OMO97262">
    <property type="protein sequence ID" value="OMO97262"/>
    <property type="gene ID" value="CCACVL1_04618"/>
</dbReference>
<evidence type="ECO:0000313" key="3">
    <source>
        <dbReference type="Proteomes" id="UP000188268"/>
    </source>
</evidence>
<evidence type="ECO:0000256" key="1">
    <source>
        <dbReference type="SAM" id="MobiDB-lite"/>
    </source>
</evidence>
<proteinExistence type="predicted"/>
<feature type="region of interest" description="Disordered" evidence="1">
    <location>
        <begin position="1"/>
        <end position="44"/>
    </location>
</feature>
<evidence type="ECO:0000313" key="2">
    <source>
        <dbReference type="EMBL" id="OMO97262.1"/>
    </source>
</evidence>
<sequence length="116" mass="13717">MELESNQVEGFRSTSLREDTAHKFMERKAIDDSLGDSEEEENDRTYYLNKTEDIKEEEEAAQKTLKSSGKAQKIKEMNPKKKKTRQPHNRVSERVEELQLQRQEMKNKKTLNGKRM</sequence>
<dbReference type="EMBL" id="AWWV01007234">
    <property type="protein sequence ID" value="OMO97262.1"/>
    <property type="molecule type" value="Genomic_DNA"/>
</dbReference>
<organism evidence="2 3">
    <name type="scientific">Corchorus capsularis</name>
    <name type="common">Jute</name>
    <dbReference type="NCBI Taxonomy" id="210143"/>
    <lineage>
        <taxon>Eukaryota</taxon>
        <taxon>Viridiplantae</taxon>
        <taxon>Streptophyta</taxon>
        <taxon>Embryophyta</taxon>
        <taxon>Tracheophyta</taxon>
        <taxon>Spermatophyta</taxon>
        <taxon>Magnoliopsida</taxon>
        <taxon>eudicotyledons</taxon>
        <taxon>Gunneridae</taxon>
        <taxon>Pentapetalae</taxon>
        <taxon>rosids</taxon>
        <taxon>malvids</taxon>
        <taxon>Malvales</taxon>
        <taxon>Malvaceae</taxon>
        <taxon>Grewioideae</taxon>
        <taxon>Apeibeae</taxon>
        <taxon>Corchorus</taxon>
    </lineage>
</organism>
<name>A0A1R3JQS6_COCAP</name>
<feature type="compositionally biased region" description="Basic and acidic residues" evidence="1">
    <location>
        <begin position="15"/>
        <end position="31"/>
    </location>
</feature>
<feature type="region of interest" description="Disordered" evidence="1">
    <location>
        <begin position="57"/>
        <end position="116"/>
    </location>
</feature>
<reference evidence="2 3" key="1">
    <citation type="submission" date="2013-09" db="EMBL/GenBank/DDBJ databases">
        <title>Corchorus capsularis genome sequencing.</title>
        <authorList>
            <person name="Alam M."/>
            <person name="Haque M.S."/>
            <person name="Islam M.S."/>
            <person name="Emdad E.M."/>
            <person name="Islam M.M."/>
            <person name="Ahmed B."/>
            <person name="Halim A."/>
            <person name="Hossen Q.M.M."/>
            <person name="Hossain M.Z."/>
            <person name="Ahmed R."/>
            <person name="Khan M.M."/>
            <person name="Islam R."/>
            <person name="Rashid M.M."/>
            <person name="Khan S.A."/>
            <person name="Rahman M.S."/>
            <person name="Alam M."/>
        </authorList>
    </citation>
    <scope>NUCLEOTIDE SEQUENCE [LARGE SCALE GENOMIC DNA]</scope>
    <source>
        <strain evidence="3">cv. CVL-1</strain>
        <tissue evidence="2">Whole seedling</tissue>
    </source>
</reference>
<gene>
    <name evidence="2" type="ORF">CCACVL1_04618</name>
</gene>
<feature type="compositionally biased region" description="Basic and acidic residues" evidence="1">
    <location>
        <begin position="90"/>
        <end position="107"/>
    </location>
</feature>
<dbReference type="Proteomes" id="UP000188268">
    <property type="component" value="Unassembled WGS sequence"/>
</dbReference>
<feature type="compositionally biased region" description="Acidic residues" evidence="1">
    <location>
        <begin position="33"/>
        <end position="42"/>
    </location>
</feature>
<comment type="caution">
    <text evidence="2">The sequence shown here is derived from an EMBL/GenBank/DDBJ whole genome shotgun (WGS) entry which is preliminary data.</text>
</comment>
<accession>A0A1R3JQS6</accession>
<dbReference type="AlphaFoldDB" id="A0A1R3JQS6"/>
<protein>
    <submittedName>
        <fullName evidence="2">Uncharacterized protein</fullName>
    </submittedName>
</protein>
<feature type="compositionally biased region" description="Polar residues" evidence="1">
    <location>
        <begin position="1"/>
        <end position="14"/>
    </location>
</feature>